<gene>
    <name evidence="1" type="ORF">O6H91_01G098600</name>
</gene>
<name>A0ACC2ETJ1_DIPCM</name>
<protein>
    <submittedName>
        <fullName evidence="1">Uncharacterized protein</fullName>
    </submittedName>
</protein>
<organism evidence="1 2">
    <name type="scientific">Diphasiastrum complanatum</name>
    <name type="common">Issler's clubmoss</name>
    <name type="synonym">Lycopodium complanatum</name>
    <dbReference type="NCBI Taxonomy" id="34168"/>
    <lineage>
        <taxon>Eukaryota</taxon>
        <taxon>Viridiplantae</taxon>
        <taxon>Streptophyta</taxon>
        <taxon>Embryophyta</taxon>
        <taxon>Tracheophyta</taxon>
        <taxon>Lycopodiopsida</taxon>
        <taxon>Lycopodiales</taxon>
        <taxon>Lycopodiaceae</taxon>
        <taxon>Lycopodioideae</taxon>
        <taxon>Diphasiastrum</taxon>
    </lineage>
</organism>
<evidence type="ECO:0000313" key="2">
    <source>
        <dbReference type="Proteomes" id="UP001162992"/>
    </source>
</evidence>
<accession>A0ACC2ETJ1</accession>
<proteinExistence type="predicted"/>
<sequence>MARSISEVDPCILCRGSSSRVFAELITVSSQMIGSDEAADTQYSFHFNLLIRKMCNLMDWGCHDSLSPNSPFEIASSSKQRSCDLISKLSSNRPVIQRCISRLPGRTPVLPKRVINLRLEESQQLRDYIMESLHPQGDVNLPSSCVYDATTGDQQLTSKPWPPSPLGFQMSSCITGQ</sequence>
<dbReference type="Proteomes" id="UP001162992">
    <property type="component" value="Chromosome 1"/>
</dbReference>
<evidence type="ECO:0000313" key="1">
    <source>
        <dbReference type="EMBL" id="KAJ7569879.1"/>
    </source>
</evidence>
<comment type="caution">
    <text evidence="1">The sequence shown here is derived from an EMBL/GenBank/DDBJ whole genome shotgun (WGS) entry which is preliminary data.</text>
</comment>
<keyword evidence="2" id="KW-1185">Reference proteome</keyword>
<dbReference type="EMBL" id="CM055092">
    <property type="protein sequence ID" value="KAJ7569879.1"/>
    <property type="molecule type" value="Genomic_DNA"/>
</dbReference>
<reference evidence="2" key="1">
    <citation type="journal article" date="2024" name="Proc. Natl. Acad. Sci. U.S.A.">
        <title>Extraordinary preservation of gene collinearity over three hundred million years revealed in homosporous lycophytes.</title>
        <authorList>
            <person name="Li C."/>
            <person name="Wickell D."/>
            <person name="Kuo L.Y."/>
            <person name="Chen X."/>
            <person name="Nie B."/>
            <person name="Liao X."/>
            <person name="Peng D."/>
            <person name="Ji J."/>
            <person name="Jenkins J."/>
            <person name="Williams M."/>
            <person name="Shu S."/>
            <person name="Plott C."/>
            <person name="Barry K."/>
            <person name="Rajasekar S."/>
            <person name="Grimwood J."/>
            <person name="Han X."/>
            <person name="Sun S."/>
            <person name="Hou Z."/>
            <person name="He W."/>
            <person name="Dai G."/>
            <person name="Sun C."/>
            <person name="Schmutz J."/>
            <person name="Leebens-Mack J.H."/>
            <person name="Li F.W."/>
            <person name="Wang L."/>
        </authorList>
    </citation>
    <scope>NUCLEOTIDE SEQUENCE [LARGE SCALE GENOMIC DNA]</scope>
    <source>
        <strain evidence="2">cv. PW_Plant_1</strain>
    </source>
</reference>